<dbReference type="AlphaFoldDB" id="A0A495A6Q0"/>
<comment type="caution">
    <text evidence="2">The sequence shown here is derived from an EMBL/GenBank/DDBJ whole genome shotgun (WGS) entry which is preliminary data.</text>
</comment>
<protein>
    <submittedName>
        <fullName evidence="2">Uncharacterized protein</fullName>
    </submittedName>
</protein>
<feature type="region of interest" description="Disordered" evidence="1">
    <location>
        <begin position="145"/>
        <end position="167"/>
    </location>
</feature>
<dbReference type="RefSeq" id="WP_110920661.1">
    <property type="nucleotide sequence ID" value="NZ_PNJG02000002.1"/>
</dbReference>
<evidence type="ECO:0000256" key="1">
    <source>
        <dbReference type="SAM" id="MobiDB-lite"/>
    </source>
</evidence>
<accession>A0A495A6Q0</accession>
<reference evidence="2 3" key="1">
    <citation type="submission" date="2018-10" db="EMBL/GenBank/DDBJ databases">
        <title>Kocuria tytouropygialis sp. nov., isolated from the uropygial gland of an American barn owl (Tyto furcata).</title>
        <authorList>
            <person name="Braun M.S."/>
            <person name="Wang E."/>
            <person name="Zimmermann S."/>
            <person name="Wagner H."/>
            <person name="Wink M."/>
        </authorList>
    </citation>
    <scope>NUCLEOTIDE SEQUENCE [LARGE SCALE GENOMIC DNA]</scope>
    <source>
        <strain evidence="2 3">442</strain>
    </source>
</reference>
<name>A0A495A6Q0_9MICC</name>
<dbReference type="EMBL" id="PNJG02000002">
    <property type="protein sequence ID" value="RKQ35022.1"/>
    <property type="molecule type" value="Genomic_DNA"/>
</dbReference>
<proteinExistence type="predicted"/>
<dbReference type="Proteomes" id="UP000249516">
    <property type="component" value="Unassembled WGS sequence"/>
</dbReference>
<gene>
    <name evidence="2" type="ORF">C1C97_007025</name>
</gene>
<keyword evidence="3" id="KW-1185">Reference proteome</keyword>
<dbReference type="OrthoDB" id="4880224at2"/>
<evidence type="ECO:0000313" key="3">
    <source>
        <dbReference type="Proteomes" id="UP000249516"/>
    </source>
</evidence>
<sequence>MGKTHNFYHRACDVAAGENIVGITVAEDGRVALEYGEFPENLRCNWAGFLYDLSLTPAVLDDLHPDLRVVSAHLQEGYGHVVVSDGTARREYRCEIVAVDRGPVSLEILPFDPAVEPQRGSAYWDGLTPTGFMEELRGNFPDGEPLGPYLNSVRAPRRPTAEGGRRA</sequence>
<evidence type="ECO:0000313" key="2">
    <source>
        <dbReference type="EMBL" id="RKQ35022.1"/>
    </source>
</evidence>
<organism evidence="2 3">
    <name type="scientific">Kocuria tytonis</name>
    <dbReference type="NCBI Taxonomy" id="2054280"/>
    <lineage>
        <taxon>Bacteria</taxon>
        <taxon>Bacillati</taxon>
        <taxon>Actinomycetota</taxon>
        <taxon>Actinomycetes</taxon>
        <taxon>Micrococcales</taxon>
        <taxon>Micrococcaceae</taxon>
        <taxon>Kocuria</taxon>
    </lineage>
</organism>